<keyword evidence="1" id="KW-0472">Membrane</keyword>
<keyword evidence="1" id="KW-0812">Transmembrane</keyword>
<dbReference type="PROSITE" id="PS50887">
    <property type="entry name" value="GGDEF"/>
    <property type="match status" value="1"/>
</dbReference>
<dbReference type="PROSITE" id="PS50883">
    <property type="entry name" value="EAL"/>
    <property type="match status" value="1"/>
</dbReference>
<dbReference type="GO" id="GO:0016020">
    <property type="term" value="C:membrane"/>
    <property type="evidence" value="ECO:0007669"/>
    <property type="project" value="UniProtKB-UniRule"/>
</dbReference>
<evidence type="ECO:0000259" key="4">
    <source>
        <dbReference type="PROSITE" id="PS50887"/>
    </source>
</evidence>
<dbReference type="InterPro" id="IPR001633">
    <property type="entry name" value="EAL_dom"/>
</dbReference>
<organism evidence="6 7">
    <name type="scientific">Candidatus Terasakiella magnetica</name>
    <dbReference type="NCBI Taxonomy" id="1867952"/>
    <lineage>
        <taxon>Bacteria</taxon>
        <taxon>Pseudomonadati</taxon>
        <taxon>Pseudomonadota</taxon>
        <taxon>Alphaproteobacteria</taxon>
        <taxon>Rhodospirillales</taxon>
        <taxon>Terasakiellaceae</taxon>
        <taxon>Terasakiella</taxon>
    </lineage>
</organism>
<evidence type="ECO:0000313" key="7">
    <source>
        <dbReference type="Proteomes" id="UP000231658"/>
    </source>
</evidence>
<feature type="transmembrane region" description="Helical" evidence="1">
    <location>
        <begin position="68"/>
        <end position="88"/>
    </location>
</feature>
<evidence type="ECO:0000256" key="1">
    <source>
        <dbReference type="PROSITE-ProRule" id="PRU00244"/>
    </source>
</evidence>
<dbReference type="SMART" id="SM00267">
    <property type="entry name" value="GGDEF"/>
    <property type="match status" value="1"/>
</dbReference>
<feature type="domain" description="GGDEF" evidence="4">
    <location>
        <begin position="422"/>
        <end position="554"/>
    </location>
</feature>
<dbReference type="Pfam" id="PF03707">
    <property type="entry name" value="MHYT"/>
    <property type="match status" value="2"/>
</dbReference>
<keyword evidence="1" id="KW-1133">Transmembrane helix</keyword>
<dbReference type="InterPro" id="IPR035919">
    <property type="entry name" value="EAL_sf"/>
</dbReference>
<dbReference type="Gene3D" id="3.30.450.20">
    <property type="entry name" value="PAS domain"/>
    <property type="match status" value="1"/>
</dbReference>
<dbReference type="SMART" id="SM00091">
    <property type="entry name" value="PAS"/>
    <property type="match status" value="1"/>
</dbReference>
<dbReference type="InterPro" id="IPR029787">
    <property type="entry name" value="Nucleotide_cyclase"/>
</dbReference>
<dbReference type="InterPro" id="IPR052155">
    <property type="entry name" value="Biofilm_reg_signaling"/>
</dbReference>
<evidence type="ECO:0000313" key="6">
    <source>
        <dbReference type="EMBL" id="SCA55878.1"/>
    </source>
</evidence>
<dbReference type="PROSITE" id="PS50924">
    <property type="entry name" value="MHYT"/>
    <property type="match status" value="1"/>
</dbReference>
<accession>A0A1C3RF42</accession>
<dbReference type="InterPro" id="IPR000160">
    <property type="entry name" value="GGDEF_dom"/>
</dbReference>
<sequence length="818" mass="91333">MIYGENYFGLWFSNSNALPTEMYEGSYSLLLVFLSFFIALLASYVALTSARLTTKNNQTFQRVLHANLGGAALAIGVWSMHYIGMLAYNIGLEISYNVELTLLSLLPISISSLIVLPILGKARASQGKIILCSLILALGVGGMHYIGMASISADISMVHISSLFIFSLIAAVILAYVAIDGRYRLINHAHPFLSKHSKLFTSALLATSVTAMHYIAMEAVIFYPGSLCVKEGLNIAGNEVHFTILISILILLGVIIIVDWATKAQESADILSSVLTVSSTGHALVDKQGNILFASQALAQITGYSLEELSASNIDILLPQGIRAQHHHYLEEEHSVKSSNIMGENREVDLRRKDDLLIPIEINVSPIRKGGNIVYVTSIKDLSEQKKREYEKFKVENFNKLTGISNRRMLRTKLTEFLESHEKLFVVNLYFHNLTNINKSYNFETGNQFIKQIGELLHSFENENCFLAHFGALEFAFIIASDKNYDIELLMSELRNKTQTGIIIDAKELPLTFNAGVAIYPQNGINAEQLETNSLTAMARSINKGPNTYSYHIDHINEHTQRQYDIEYELRHALEKSELSLVFQPKVDSTTHGFIGAEALIRWTNEKLGFVSPTEFIPIAEKSGLIIPIGSWIIDQGCKQARNLLDRGYDNFTVALNVSPRQVIQDIILEKLEAALHKYDLDGRYIEVEVTEGLFLEGSTTVDVQLEAIKIINASLALDDFGTGYSSISYLRDYPFDTLKIDQSFIRTLDIHDPDATGLVRAIVKMGHALNMKIVAEGVETKEHADFLKEEGCQILQGYYFAKPMAEPDLLNWLKAHD</sequence>
<name>A0A1C3RF42_9PROT</name>
<dbReference type="OrthoDB" id="9814202at2"/>
<evidence type="ECO:0000259" key="2">
    <source>
        <dbReference type="PROSITE" id="PS50112"/>
    </source>
</evidence>
<dbReference type="PANTHER" id="PTHR44757">
    <property type="entry name" value="DIGUANYLATE CYCLASE DGCP"/>
    <property type="match status" value="1"/>
</dbReference>
<feature type="transmembrane region" description="Helical" evidence="1">
    <location>
        <begin position="131"/>
        <end position="151"/>
    </location>
</feature>
<dbReference type="SMART" id="SM00052">
    <property type="entry name" value="EAL"/>
    <property type="match status" value="1"/>
</dbReference>
<dbReference type="SUPFAM" id="SSF141868">
    <property type="entry name" value="EAL domain-like"/>
    <property type="match status" value="1"/>
</dbReference>
<feature type="domain" description="PAS" evidence="2">
    <location>
        <begin position="267"/>
        <end position="320"/>
    </location>
</feature>
<feature type="transmembrane region" description="Helical" evidence="1">
    <location>
        <begin position="27"/>
        <end position="47"/>
    </location>
</feature>
<dbReference type="InterPro" id="IPR043128">
    <property type="entry name" value="Rev_trsase/Diguanyl_cyclase"/>
</dbReference>
<proteinExistence type="predicted"/>
<dbReference type="InterPro" id="IPR000014">
    <property type="entry name" value="PAS"/>
</dbReference>
<dbReference type="Gene3D" id="3.20.20.450">
    <property type="entry name" value="EAL domain"/>
    <property type="match status" value="1"/>
</dbReference>
<dbReference type="SUPFAM" id="SSF55785">
    <property type="entry name" value="PYP-like sensor domain (PAS domain)"/>
    <property type="match status" value="1"/>
</dbReference>
<dbReference type="CDD" id="cd01948">
    <property type="entry name" value="EAL"/>
    <property type="match status" value="1"/>
</dbReference>
<dbReference type="AlphaFoldDB" id="A0A1C3RF42"/>
<dbReference type="EMBL" id="FLYE01000005">
    <property type="protein sequence ID" value="SCA55878.1"/>
    <property type="molecule type" value="Genomic_DNA"/>
</dbReference>
<dbReference type="PANTHER" id="PTHR44757:SF2">
    <property type="entry name" value="BIOFILM ARCHITECTURE MAINTENANCE PROTEIN MBAA"/>
    <property type="match status" value="1"/>
</dbReference>
<dbReference type="Pfam" id="PF00563">
    <property type="entry name" value="EAL"/>
    <property type="match status" value="1"/>
</dbReference>
<dbReference type="InterPro" id="IPR005330">
    <property type="entry name" value="MHYT_dom"/>
</dbReference>
<dbReference type="Gene3D" id="3.30.70.270">
    <property type="match status" value="1"/>
</dbReference>
<dbReference type="PROSITE" id="PS50112">
    <property type="entry name" value="PAS"/>
    <property type="match status" value="1"/>
</dbReference>
<evidence type="ECO:0000259" key="3">
    <source>
        <dbReference type="PROSITE" id="PS50883"/>
    </source>
</evidence>
<dbReference type="NCBIfam" id="TIGR00229">
    <property type="entry name" value="sensory_box"/>
    <property type="match status" value="1"/>
</dbReference>
<dbReference type="STRING" id="1867952.MTBPR1_130074"/>
<protein>
    <submittedName>
        <fullName evidence="6">Uncharacterized protein</fullName>
    </submittedName>
</protein>
<feature type="transmembrane region" description="Helical" evidence="1">
    <location>
        <begin position="242"/>
        <end position="262"/>
    </location>
</feature>
<keyword evidence="7" id="KW-1185">Reference proteome</keyword>
<dbReference type="Pfam" id="PF13426">
    <property type="entry name" value="PAS_9"/>
    <property type="match status" value="1"/>
</dbReference>
<dbReference type="Proteomes" id="UP000231658">
    <property type="component" value="Unassembled WGS sequence"/>
</dbReference>
<feature type="domain" description="MHYT" evidence="5">
    <location>
        <begin position="27"/>
        <end position="223"/>
    </location>
</feature>
<gene>
    <name evidence="6" type="ORF">MTBPR1_130074</name>
</gene>
<evidence type="ECO:0000259" key="5">
    <source>
        <dbReference type="PROSITE" id="PS50924"/>
    </source>
</evidence>
<dbReference type="CDD" id="cd01949">
    <property type="entry name" value="GGDEF"/>
    <property type="match status" value="1"/>
</dbReference>
<feature type="domain" description="EAL" evidence="3">
    <location>
        <begin position="563"/>
        <end position="818"/>
    </location>
</feature>
<dbReference type="Pfam" id="PF00990">
    <property type="entry name" value="GGDEF"/>
    <property type="match status" value="1"/>
</dbReference>
<dbReference type="InterPro" id="IPR035965">
    <property type="entry name" value="PAS-like_dom_sf"/>
</dbReference>
<reference evidence="6 7" key="1">
    <citation type="submission" date="2016-07" db="EMBL/GenBank/DDBJ databases">
        <authorList>
            <person name="Lefevre C.T."/>
        </authorList>
    </citation>
    <scope>NUCLEOTIDE SEQUENCE [LARGE SCALE GENOMIC DNA]</scope>
    <source>
        <strain evidence="6">PR1</strain>
    </source>
</reference>
<feature type="transmembrane region" description="Helical" evidence="1">
    <location>
        <begin position="157"/>
        <end position="179"/>
    </location>
</feature>
<dbReference type="SUPFAM" id="SSF55073">
    <property type="entry name" value="Nucleotide cyclase"/>
    <property type="match status" value="1"/>
</dbReference>
<feature type="transmembrane region" description="Helical" evidence="1">
    <location>
        <begin position="100"/>
        <end position="119"/>
    </location>
</feature>
<dbReference type="CDD" id="cd00130">
    <property type="entry name" value="PAS"/>
    <property type="match status" value="1"/>
</dbReference>